<evidence type="ECO:0000313" key="1">
    <source>
        <dbReference type="EMBL" id="KAF4147325.1"/>
    </source>
</evidence>
<accession>A0A8S9V279</accession>
<dbReference type="Proteomes" id="UP000704712">
    <property type="component" value="Unassembled WGS sequence"/>
</dbReference>
<evidence type="ECO:0000313" key="2">
    <source>
        <dbReference type="Proteomes" id="UP000704712"/>
    </source>
</evidence>
<comment type="caution">
    <text evidence="1">The sequence shown here is derived from an EMBL/GenBank/DDBJ whole genome shotgun (WGS) entry which is preliminary data.</text>
</comment>
<reference evidence="1" key="1">
    <citation type="submission" date="2020-03" db="EMBL/GenBank/DDBJ databases">
        <title>Hybrid Assembly of Korean Phytophthora infestans isolates.</title>
        <authorList>
            <person name="Prokchorchik M."/>
            <person name="Lee Y."/>
            <person name="Seo J."/>
            <person name="Cho J.-H."/>
            <person name="Park Y.-E."/>
            <person name="Jang D.-C."/>
            <person name="Im J.-S."/>
            <person name="Choi J.-G."/>
            <person name="Park H.-J."/>
            <person name="Lee G.-B."/>
            <person name="Lee Y.-G."/>
            <person name="Hong S.-Y."/>
            <person name="Cho K."/>
            <person name="Sohn K.H."/>
        </authorList>
    </citation>
    <scope>NUCLEOTIDE SEQUENCE</scope>
    <source>
        <strain evidence="1">KR_2_A2</strain>
    </source>
</reference>
<sequence length="109" mass="11625">MARSRLRSRAAAPASPLALPCLWPLGSFVVGVCASLRSTSCVGSLDTRARGERGGVTRTLEQKLRIEAAGKELSGKKSPVSDRDESLSCHFAIGQRQDEAPKLQTTSDN</sequence>
<proteinExistence type="predicted"/>
<gene>
    <name evidence="1" type="ORF">GN958_ATG03447</name>
</gene>
<dbReference type="EMBL" id="JAACNO010000479">
    <property type="protein sequence ID" value="KAF4147325.1"/>
    <property type="molecule type" value="Genomic_DNA"/>
</dbReference>
<name>A0A8S9V279_PHYIN</name>
<protein>
    <submittedName>
        <fullName evidence="1">Uncharacterized protein</fullName>
    </submittedName>
</protein>
<organism evidence="1 2">
    <name type="scientific">Phytophthora infestans</name>
    <name type="common">Potato late blight agent</name>
    <name type="synonym">Botrytis infestans</name>
    <dbReference type="NCBI Taxonomy" id="4787"/>
    <lineage>
        <taxon>Eukaryota</taxon>
        <taxon>Sar</taxon>
        <taxon>Stramenopiles</taxon>
        <taxon>Oomycota</taxon>
        <taxon>Peronosporomycetes</taxon>
        <taxon>Peronosporales</taxon>
        <taxon>Peronosporaceae</taxon>
        <taxon>Phytophthora</taxon>
    </lineage>
</organism>
<dbReference type="AlphaFoldDB" id="A0A8S9V279"/>